<accession>A0ACC0IN02</accession>
<keyword evidence="2" id="KW-1185">Reference proteome</keyword>
<name>A0ACC0IN02_9ERIC</name>
<organism evidence="1 2">
    <name type="scientific">Camellia lanceoleosa</name>
    <dbReference type="NCBI Taxonomy" id="1840588"/>
    <lineage>
        <taxon>Eukaryota</taxon>
        <taxon>Viridiplantae</taxon>
        <taxon>Streptophyta</taxon>
        <taxon>Embryophyta</taxon>
        <taxon>Tracheophyta</taxon>
        <taxon>Spermatophyta</taxon>
        <taxon>Magnoliopsida</taxon>
        <taxon>eudicotyledons</taxon>
        <taxon>Gunneridae</taxon>
        <taxon>Pentapetalae</taxon>
        <taxon>asterids</taxon>
        <taxon>Ericales</taxon>
        <taxon>Theaceae</taxon>
        <taxon>Camellia</taxon>
    </lineage>
</organism>
<gene>
    <name evidence="1" type="ORF">LOK49_LG02G00640</name>
</gene>
<protein>
    <submittedName>
        <fullName evidence="1">Uncharacterized protein</fullName>
    </submittedName>
</protein>
<dbReference type="EMBL" id="CM045760">
    <property type="protein sequence ID" value="KAI8027194.1"/>
    <property type="molecule type" value="Genomic_DNA"/>
</dbReference>
<dbReference type="Proteomes" id="UP001060215">
    <property type="component" value="Chromosome 3"/>
</dbReference>
<proteinExistence type="predicted"/>
<reference evidence="1 2" key="1">
    <citation type="journal article" date="2022" name="Plant J.">
        <title>Chromosome-level genome of Camellia lanceoleosa provides a valuable resource for understanding genome evolution and self-incompatibility.</title>
        <authorList>
            <person name="Gong W."/>
            <person name="Xiao S."/>
            <person name="Wang L."/>
            <person name="Liao Z."/>
            <person name="Chang Y."/>
            <person name="Mo W."/>
            <person name="Hu G."/>
            <person name="Li W."/>
            <person name="Zhao G."/>
            <person name="Zhu H."/>
            <person name="Hu X."/>
            <person name="Ji K."/>
            <person name="Xiang X."/>
            <person name="Song Q."/>
            <person name="Yuan D."/>
            <person name="Jin S."/>
            <person name="Zhang L."/>
        </authorList>
    </citation>
    <scope>NUCLEOTIDE SEQUENCE [LARGE SCALE GENOMIC DNA]</scope>
    <source>
        <strain evidence="1">SQ_2022a</strain>
    </source>
</reference>
<evidence type="ECO:0000313" key="2">
    <source>
        <dbReference type="Proteomes" id="UP001060215"/>
    </source>
</evidence>
<comment type="caution">
    <text evidence="1">The sequence shown here is derived from an EMBL/GenBank/DDBJ whole genome shotgun (WGS) entry which is preliminary data.</text>
</comment>
<sequence>MCRLTTRVTGPGHRLITYRDLVNWSWAYISMPSPMTQAHGPALLCRPPRL</sequence>
<evidence type="ECO:0000313" key="1">
    <source>
        <dbReference type="EMBL" id="KAI8027194.1"/>
    </source>
</evidence>